<comment type="caution">
    <text evidence="1">The sequence shown here is derived from an EMBL/GenBank/DDBJ whole genome shotgun (WGS) entry which is preliminary data.</text>
</comment>
<organism evidence="1 2">
    <name type="scientific">Aspergillus oryzae</name>
    <name type="common">Yellow koji mold</name>
    <dbReference type="NCBI Taxonomy" id="5062"/>
    <lineage>
        <taxon>Eukaryota</taxon>
        <taxon>Fungi</taxon>
        <taxon>Dikarya</taxon>
        <taxon>Ascomycota</taxon>
        <taxon>Pezizomycotina</taxon>
        <taxon>Eurotiomycetes</taxon>
        <taxon>Eurotiomycetidae</taxon>
        <taxon>Eurotiales</taxon>
        <taxon>Aspergillaceae</taxon>
        <taxon>Aspergillus</taxon>
        <taxon>Aspergillus subgen. Circumdati</taxon>
    </lineage>
</organism>
<name>A0AAN4YQ36_ASPOZ</name>
<dbReference type="AlphaFoldDB" id="A0AAN4YQ36"/>
<gene>
    <name evidence="1" type="ORF">Aory04_000806500</name>
</gene>
<accession>A0AAN4YQ36</accession>
<evidence type="ECO:0000313" key="1">
    <source>
        <dbReference type="EMBL" id="GMG32329.1"/>
    </source>
</evidence>
<dbReference type="EMBL" id="BSYA01000099">
    <property type="protein sequence ID" value="GMG32329.1"/>
    <property type="molecule type" value="Genomic_DNA"/>
</dbReference>
<sequence length="111" mass="12246">MRKLPGTRIITFASHDARYAVLSQHLLAVHAAIGGILNASGCGEQIEKILHNWDLEDLDRLEKSSLFSITPQFATWNIYEDMRIVARTAAVSINVTLYGPVAKTTIPILGE</sequence>
<proteinExistence type="predicted"/>
<protein>
    <submittedName>
        <fullName evidence="1">Unnamed protein product</fullName>
    </submittedName>
</protein>
<reference evidence="1" key="1">
    <citation type="submission" date="2023-04" db="EMBL/GenBank/DDBJ databases">
        <title>Aspergillus oryzae NBRC 4228.</title>
        <authorList>
            <person name="Ichikawa N."/>
            <person name="Sato H."/>
            <person name="Tonouchi N."/>
        </authorList>
    </citation>
    <scope>NUCLEOTIDE SEQUENCE</scope>
    <source>
        <strain evidence="1">NBRC 4228</strain>
    </source>
</reference>
<dbReference type="Proteomes" id="UP001165205">
    <property type="component" value="Unassembled WGS sequence"/>
</dbReference>
<evidence type="ECO:0000313" key="2">
    <source>
        <dbReference type="Proteomes" id="UP001165205"/>
    </source>
</evidence>